<evidence type="ECO:0000313" key="3">
    <source>
        <dbReference type="EMBL" id="SFN92804.1"/>
    </source>
</evidence>
<keyword evidence="1" id="KW-1133">Transmembrane helix</keyword>
<dbReference type="RefSeq" id="WP_090069848.1">
    <property type="nucleotide sequence ID" value="NZ_FOVR01000002.1"/>
</dbReference>
<gene>
    <name evidence="3" type="ORF">SAMN04488056_102430</name>
</gene>
<protein>
    <submittedName>
        <fullName evidence="3">Peptidase family S41</fullName>
    </submittedName>
</protein>
<keyword evidence="4" id="KW-1185">Reference proteome</keyword>
<dbReference type="PANTHER" id="PTHR32060:SF30">
    <property type="entry name" value="CARBOXY-TERMINAL PROCESSING PROTEASE CTPA"/>
    <property type="match status" value="1"/>
</dbReference>
<evidence type="ECO:0000256" key="1">
    <source>
        <dbReference type="SAM" id="Phobius"/>
    </source>
</evidence>
<proteinExistence type="predicted"/>
<name>A0A1I5D0R6_9HYPH</name>
<keyword evidence="1" id="KW-0472">Membrane</keyword>
<feature type="domain" description="Tail specific protease" evidence="2">
    <location>
        <begin position="285"/>
        <end position="441"/>
    </location>
</feature>
<accession>A0A1I5D0R6</accession>
<keyword evidence="1" id="KW-0812">Transmembrane</keyword>
<dbReference type="EMBL" id="FOVR01000002">
    <property type="protein sequence ID" value="SFN92804.1"/>
    <property type="molecule type" value="Genomic_DNA"/>
</dbReference>
<feature type="transmembrane region" description="Helical" evidence="1">
    <location>
        <begin position="6"/>
        <end position="25"/>
    </location>
</feature>
<dbReference type="Gene3D" id="3.90.226.10">
    <property type="entry name" value="2-enoyl-CoA Hydratase, Chain A, domain 1"/>
    <property type="match status" value="1"/>
</dbReference>
<dbReference type="Proteomes" id="UP000199236">
    <property type="component" value="Unassembled WGS sequence"/>
</dbReference>
<dbReference type="PANTHER" id="PTHR32060">
    <property type="entry name" value="TAIL-SPECIFIC PROTEASE"/>
    <property type="match status" value="1"/>
</dbReference>
<evidence type="ECO:0000313" key="4">
    <source>
        <dbReference type="Proteomes" id="UP000199236"/>
    </source>
</evidence>
<dbReference type="OrthoDB" id="5480566at2"/>
<dbReference type="GO" id="GO:0004175">
    <property type="term" value="F:endopeptidase activity"/>
    <property type="evidence" value="ECO:0007669"/>
    <property type="project" value="TreeGrafter"/>
</dbReference>
<dbReference type="Pfam" id="PF03572">
    <property type="entry name" value="Peptidase_S41"/>
    <property type="match status" value="1"/>
</dbReference>
<organism evidence="3 4">
    <name type="scientific">Cohaesibacter marisflavi</name>
    <dbReference type="NCBI Taxonomy" id="655353"/>
    <lineage>
        <taxon>Bacteria</taxon>
        <taxon>Pseudomonadati</taxon>
        <taxon>Pseudomonadota</taxon>
        <taxon>Alphaproteobacteria</taxon>
        <taxon>Hyphomicrobiales</taxon>
        <taxon>Cohaesibacteraceae</taxon>
    </lineage>
</organism>
<dbReference type="GO" id="GO:0008236">
    <property type="term" value="F:serine-type peptidase activity"/>
    <property type="evidence" value="ECO:0007669"/>
    <property type="project" value="InterPro"/>
</dbReference>
<dbReference type="STRING" id="655353.SAMN04488056_102430"/>
<dbReference type="GO" id="GO:0006508">
    <property type="term" value="P:proteolysis"/>
    <property type="evidence" value="ECO:0007669"/>
    <property type="project" value="InterPro"/>
</dbReference>
<sequence>MFFKQFSNVLIIPVALFGLIAFGLVNINGVWQKKLDAEAEGVHLSRQQMSEELDEAYDLLNRYHPYAHLYRSRKELDLVYAAIKNDIRQDNDLATAYLLHARMMASVCDYHTSIFVGEHRLPRAFELYRIKSTLWPVRSRPLEIRDDELMVEVDGAMRSLVEINGTSQEALRDMLQAVWPKDGCLPPDTVNTQHFQLLYEMVLHGMWGERREAAYSYTDRDSTAEIKGKLDFEAKRRRPTRQNKYMSQIQLLHQSGFERPQRKSQRGLSVAQPYAFFSPQKAAVYLHLPDFKSYEAVGNDYKAIFSTIRAHEPKTLILDLRDSGGGNSRTEMLIAALLGVDTSKFVSYNVYRHGALHLPENYEPDGMLENWATSLESEVAQTEPRVGDNHMIAIKPETFDVPGLESKLYVLIGQRTASAAGILAAQLRQFRGATLVGMPTTVRANRMCARAPGSFEMPYSKLKLRIPIVCLVDETLPDGRVEPDILIDGYPASLIDRERKTLEFVLDKL</sequence>
<reference evidence="3 4" key="1">
    <citation type="submission" date="2016-10" db="EMBL/GenBank/DDBJ databases">
        <authorList>
            <person name="de Groot N.N."/>
        </authorList>
    </citation>
    <scope>NUCLEOTIDE SEQUENCE [LARGE SCALE GENOMIC DNA]</scope>
    <source>
        <strain evidence="3 4">CGMCC 1.9157</strain>
    </source>
</reference>
<dbReference type="InterPro" id="IPR029045">
    <property type="entry name" value="ClpP/crotonase-like_dom_sf"/>
</dbReference>
<dbReference type="GO" id="GO:0030288">
    <property type="term" value="C:outer membrane-bounded periplasmic space"/>
    <property type="evidence" value="ECO:0007669"/>
    <property type="project" value="TreeGrafter"/>
</dbReference>
<dbReference type="AlphaFoldDB" id="A0A1I5D0R6"/>
<dbReference type="GO" id="GO:0007165">
    <property type="term" value="P:signal transduction"/>
    <property type="evidence" value="ECO:0007669"/>
    <property type="project" value="TreeGrafter"/>
</dbReference>
<dbReference type="InterPro" id="IPR005151">
    <property type="entry name" value="Tail-specific_protease"/>
</dbReference>
<dbReference type="SUPFAM" id="SSF52096">
    <property type="entry name" value="ClpP/crotonase"/>
    <property type="match status" value="1"/>
</dbReference>
<evidence type="ECO:0000259" key="2">
    <source>
        <dbReference type="Pfam" id="PF03572"/>
    </source>
</evidence>